<dbReference type="CDD" id="cd00051">
    <property type="entry name" value="EFh"/>
    <property type="match status" value="3"/>
</dbReference>
<dbReference type="InterPro" id="IPR011992">
    <property type="entry name" value="EF-hand-dom_pair"/>
</dbReference>
<dbReference type="PROSITE" id="PS50222">
    <property type="entry name" value="EF_HAND_2"/>
    <property type="match status" value="5"/>
</dbReference>
<keyword evidence="1" id="KW-0479">Metal-binding</keyword>
<organism evidence="5">
    <name type="scientific">Euplotes crassus</name>
    <dbReference type="NCBI Taxonomy" id="5936"/>
    <lineage>
        <taxon>Eukaryota</taxon>
        <taxon>Sar</taxon>
        <taxon>Alveolata</taxon>
        <taxon>Ciliophora</taxon>
        <taxon>Intramacronucleata</taxon>
        <taxon>Spirotrichea</taxon>
        <taxon>Hypotrichia</taxon>
        <taxon>Euplotida</taxon>
        <taxon>Euplotidae</taxon>
        <taxon>Moneuplotes</taxon>
    </lineage>
</organism>
<accession>A0A7S3KKY5</accession>
<keyword evidence="3" id="KW-0106">Calcium</keyword>
<evidence type="ECO:0000313" key="5">
    <source>
        <dbReference type="EMBL" id="CAE0387021.1"/>
    </source>
</evidence>
<dbReference type="EMBL" id="HBIK01025846">
    <property type="protein sequence ID" value="CAE0387021.1"/>
    <property type="molecule type" value="Transcribed_RNA"/>
</dbReference>
<name>A0A7S3KKY5_EUPCR</name>
<feature type="domain" description="EF-hand" evidence="4">
    <location>
        <begin position="101"/>
        <end position="136"/>
    </location>
</feature>
<dbReference type="InterPro" id="IPR002048">
    <property type="entry name" value="EF_hand_dom"/>
</dbReference>
<evidence type="ECO:0000256" key="2">
    <source>
        <dbReference type="ARBA" id="ARBA00022737"/>
    </source>
</evidence>
<dbReference type="InterPro" id="IPR051581">
    <property type="entry name" value="Ca-bind"/>
</dbReference>
<proteinExistence type="predicted"/>
<dbReference type="Gene3D" id="1.10.238.10">
    <property type="entry name" value="EF-hand"/>
    <property type="match status" value="3"/>
</dbReference>
<dbReference type="PANTHER" id="PTHR34524:SF6">
    <property type="entry name" value="CALCYPHOSINE LIKE"/>
    <property type="match status" value="1"/>
</dbReference>
<dbReference type="Pfam" id="PF13499">
    <property type="entry name" value="EF-hand_7"/>
    <property type="match status" value="2"/>
</dbReference>
<evidence type="ECO:0000259" key="4">
    <source>
        <dbReference type="PROSITE" id="PS50222"/>
    </source>
</evidence>
<evidence type="ECO:0000256" key="1">
    <source>
        <dbReference type="ARBA" id="ARBA00022723"/>
    </source>
</evidence>
<dbReference type="AlphaFoldDB" id="A0A7S3KKY5"/>
<sequence>MAFYGVGLDVKVKELNLQFKMHIQNKPSRGIRYFRHIFKKYDENGNKKLDAQEFEECLGAFGLFPKKVEMQALMKYYDTDGDGHINIEEFMRGLRDELTERRAAMVEKAFNIMDRDGSGQITVKDIAHLYDVSQHREFIEGTKTKQEILEDFLDGFDGARGNDDGVVSREEWYDYYTDLGVSIPSDDYFVQMLESTWNICEDEDDQTYHDKIAQYTEFVHSQLKNLTGGSTDEGLISKIYEDFDLNGNGMITIDEFANMVAKLEISVERKYLRGIFRNIDMNSSGAIEFDEFYAFATK</sequence>
<dbReference type="InterPro" id="IPR018247">
    <property type="entry name" value="EF_Hand_1_Ca_BS"/>
</dbReference>
<dbReference type="GO" id="GO:0005509">
    <property type="term" value="F:calcium ion binding"/>
    <property type="evidence" value="ECO:0007669"/>
    <property type="project" value="InterPro"/>
</dbReference>
<gene>
    <name evidence="5" type="ORF">ECRA1380_LOCUS11993</name>
</gene>
<feature type="domain" description="EF-hand" evidence="4">
    <location>
        <begin position="231"/>
        <end position="266"/>
    </location>
</feature>
<protein>
    <recommendedName>
        <fullName evidence="4">EF-hand domain-containing protein</fullName>
    </recommendedName>
</protein>
<reference evidence="5" key="1">
    <citation type="submission" date="2021-01" db="EMBL/GenBank/DDBJ databases">
        <authorList>
            <person name="Corre E."/>
            <person name="Pelletier E."/>
            <person name="Niang G."/>
            <person name="Scheremetjew M."/>
            <person name="Finn R."/>
            <person name="Kale V."/>
            <person name="Holt S."/>
            <person name="Cochrane G."/>
            <person name="Meng A."/>
            <person name="Brown T."/>
            <person name="Cohen L."/>
        </authorList>
    </citation>
    <scope>NUCLEOTIDE SEQUENCE</scope>
    <source>
        <strain evidence="5">CT5</strain>
    </source>
</reference>
<dbReference type="SMART" id="SM00054">
    <property type="entry name" value="EFh"/>
    <property type="match status" value="5"/>
</dbReference>
<feature type="domain" description="EF-hand" evidence="4">
    <location>
        <begin position="29"/>
        <end position="64"/>
    </location>
</feature>
<keyword evidence="2" id="KW-0677">Repeat</keyword>
<feature type="domain" description="EF-hand" evidence="4">
    <location>
        <begin position="65"/>
        <end position="100"/>
    </location>
</feature>
<dbReference type="Pfam" id="PF13202">
    <property type="entry name" value="EF-hand_5"/>
    <property type="match status" value="1"/>
</dbReference>
<dbReference type="PROSITE" id="PS00018">
    <property type="entry name" value="EF_HAND_1"/>
    <property type="match status" value="5"/>
</dbReference>
<dbReference type="PANTHER" id="PTHR34524">
    <property type="entry name" value="CALCYPHOSIN"/>
    <property type="match status" value="1"/>
</dbReference>
<evidence type="ECO:0000256" key="3">
    <source>
        <dbReference type="ARBA" id="ARBA00022837"/>
    </source>
</evidence>
<dbReference type="SUPFAM" id="SSF47473">
    <property type="entry name" value="EF-hand"/>
    <property type="match status" value="2"/>
</dbReference>
<feature type="domain" description="EF-hand" evidence="4">
    <location>
        <begin position="267"/>
        <end position="298"/>
    </location>
</feature>